<evidence type="ECO:0000256" key="1">
    <source>
        <dbReference type="SAM" id="MobiDB-lite"/>
    </source>
</evidence>
<dbReference type="AlphaFoldDB" id="X1H265"/>
<gene>
    <name evidence="2" type="ORF">S03H2_54137</name>
</gene>
<organism evidence="2">
    <name type="scientific">marine sediment metagenome</name>
    <dbReference type="NCBI Taxonomy" id="412755"/>
    <lineage>
        <taxon>unclassified sequences</taxon>
        <taxon>metagenomes</taxon>
        <taxon>ecological metagenomes</taxon>
    </lineage>
</organism>
<protein>
    <submittedName>
        <fullName evidence="2">Uncharacterized protein</fullName>
    </submittedName>
</protein>
<sequence length="66" mass="7992">MPKYVLSERDYQRIQIMLRWYEREKNLRDRFRRRNSNVGIGYRNERRAKIQAGGVPSDDPPDADTH</sequence>
<proteinExistence type="predicted"/>
<feature type="region of interest" description="Disordered" evidence="1">
    <location>
        <begin position="42"/>
        <end position="66"/>
    </location>
</feature>
<reference evidence="2" key="1">
    <citation type="journal article" date="2014" name="Front. Microbiol.">
        <title>High frequency of phylogenetically diverse reductive dehalogenase-homologous genes in deep subseafloor sedimentary metagenomes.</title>
        <authorList>
            <person name="Kawai M."/>
            <person name="Futagami T."/>
            <person name="Toyoda A."/>
            <person name="Takaki Y."/>
            <person name="Nishi S."/>
            <person name="Hori S."/>
            <person name="Arai W."/>
            <person name="Tsubouchi T."/>
            <person name="Morono Y."/>
            <person name="Uchiyama I."/>
            <person name="Ito T."/>
            <person name="Fujiyama A."/>
            <person name="Inagaki F."/>
            <person name="Takami H."/>
        </authorList>
    </citation>
    <scope>NUCLEOTIDE SEQUENCE</scope>
    <source>
        <strain evidence="2">Expedition CK06-06</strain>
    </source>
</reference>
<accession>X1H265</accession>
<feature type="non-terminal residue" evidence="2">
    <location>
        <position position="66"/>
    </location>
</feature>
<name>X1H265_9ZZZZ</name>
<comment type="caution">
    <text evidence="2">The sequence shown here is derived from an EMBL/GenBank/DDBJ whole genome shotgun (WGS) entry which is preliminary data.</text>
</comment>
<evidence type="ECO:0000313" key="2">
    <source>
        <dbReference type="EMBL" id="GAH64251.1"/>
    </source>
</evidence>
<dbReference type="EMBL" id="BARU01034489">
    <property type="protein sequence ID" value="GAH64251.1"/>
    <property type="molecule type" value="Genomic_DNA"/>
</dbReference>